<comment type="caution">
    <text evidence="1">The sequence shown here is derived from an EMBL/GenBank/DDBJ whole genome shotgun (WGS) entry which is preliminary data.</text>
</comment>
<sequence length="34" mass="3699">MASLVLHQEHLLGSSRIFECAVIVTMPSRSCLGL</sequence>
<keyword evidence="2" id="KW-1185">Reference proteome</keyword>
<proteinExistence type="predicted"/>
<evidence type="ECO:0000313" key="2">
    <source>
        <dbReference type="Proteomes" id="UP000289738"/>
    </source>
</evidence>
<evidence type="ECO:0000313" key="1">
    <source>
        <dbReference type="EMBL" id="RYR74714.1"/>
    </source>
</evidence>
<dbReference type="EMBL" id="SDMP01000002">
    <property type="protein sequence ID" value="RYR74714.1"/>
    <property type="molecule type" value="Genomic_DNA"/>
</dbReference>
<reference evidence="1 2" key="1">
    <citation type="submission" date="2019-01" db="EMBL/GenBank/DDBJ databases">
        <title>Sequencing of cultivated peanut Arachis hypogaea provides insights into genome evolution and oil improvement.</title>
        <authorList>
            <person name="Chen X."/>
        </authorList>
    </citation>
    <scope>NUCLEOTIDE SEQUENCE [LARGE SCALE GENOMIC DNA]</scope>
    <source>
        <strain evidence="2">cv. Fuhuasheng</strain>
        <tissue evidence="1">Leaves</tissue>
    </source>
</reference>
<dbReference type="AlphaFoldDB" id="A0A445EGZ7"/>
<gene>
    <name evidence="1" type="ORF">Ahy_A02g009441</name>
</gene>
<dbReference type="Proteomes" id="UP000289738">
    <property type="component" value="Chromosome A02"/>
</dbReference>
<name>A0A445EGZ7_ARAHY</name>
<organism evidence="1 2">
    <name type="scientific">Arachis hypogaea</name>
    <name type="common">Peanut</name>
    <dbReference type="NCBI Taxonomy" id="3818"/>
    <lineage>
        <taxon>Eukaryota</taxon>
        <taxon>Viridiplantae</taxon>
        <taxon>Streptophyta</taxon>
        <taxon>Embryophyta</taxon>
        <taxon>Tracheophyta</taxon>
        <taxon>Spermatophyta</taxon>
        <taxon>Magnoliopsida</taxon>
        <taxon>eudicotyledons</taxon>
        <taxon>Gunneridae</taxon>
        <taxon>Pentapetalae</taxon>
        <taxon>rosids</taxon>
        <taxon>fabids</taxon>
        <taxon>Fabales</taxon>
        <taxon>Fabaceae</taxon>
        <taxon>Papilionoideae</taxon>
        <taxon>50 kb inversion clade</taxon>
        <taxon>dalbergioids sensu lato</taxon>
        <taxon>Dalbergieae</taxon>
        <taxon>Pterocarpus clade</taxon>
        <taxon>Arachis</taxon>
    </lineage>
</organism>
<protein>
    <submittedName>
        <fullName evidence="1">Uncharacterized protein</fullName>
    </submittedName>
</protein>
<accession>A0A445EGZ7</accession>